<dbReference type="AlphaFoldDB" id="A0A9Q0H073"/>
<name>A0A9Q0H073_9MAGN</name>
<dbReference type="PROSITE" id="PS51375">
    <property type="entry name" value="PPR"/>
    <property type="match status" value="7"/>
</dbReference>
<feature type="repeat" description="PPR" evidence="3">
    <location>
        <begin position="397"/>
        <end position="431"/>
    </location>
</feature>
<dbReference type="InterPro" id="IPR002885">
    <property type="entry name" value="PPR_rpt"/>
</dbReference>
<accession>A0A9Q0H073</accession>
<evidence type="ECO:0008006" key="6">
    <source>
        <dbReference type="Google" id="ProtNLM"/>
    </source>
</evidence>
<dbReference type="NCBIfam" id="TIGR00756">
    <property type="entry name" value="PPR"/>
    <property type="match status" value="6"/>
</dbReference>
<evidence type="ECO:0000256" key="2">
    <source>
        <dbReference type="ARBA" id="ARBA00022737"/>
    </source>
</evidence>
<dbReference type="Pfam" id="PF12854">
    <property type="entry name" value="PPR_1"/>
    <property type="match status" value="1"/>
</dbReference>
<feature type="repeat" description="PPR" evidence="3">
    <location>
        <begin position="223"/>
        <end position="257"/>
    </location>
</feature>
<dbReference type="Proteomes" id="UP001141806">
    <property type="component" value="Unassembled WGS sequence"/>
</dbReference>
<feature type="repeat" description="PPR" evidence="3">
    <location>
        <begin position="152"/>
        <end position="186"/>
    </location>
</feature>
<keyword evidence="2" id="KW-0677">Repeat</keyword>
<evidence type="ECO:0000313" key="5">
    <source>
        <dbReference type="Proteomes" id="UP001141806"/>
    </source>
</evidence>
<comment type="similarity">
    <text evidence="1">Belongs to the PPR family. P subfamily.</text>
</comment>
<protein>
    <recommendedName>
        <fullName evidence="6">Pentatricopeptide repeat-containing protein</fullName>
    </recommendedName>
</protein>
<sequence length="674" mass="75200">MKRAPIEAAKIISNALISVSNRSRPSRSWSPLLEQTLHQLDCRDSLTPSLVARVIDPFLLDHHLLAVGFFNWVSQRPGFSHTAITYQSLLKSLSISRQFNSVDKLLKQIKTQKIIVDSSVYRSVIASQIIGKKSQSAFSVFNEVRVLSREIGPDTCNSLLAALSSDGFIDYAKEVFDEMGSRGVPLTTLGFGVFVGRFCRTAELDKTLGLLDEIKRDTWEMNGSIIALLIVDGLCRVSRISEAFKVLEELRGRGCKPDFMAYRIVAEAFRSAGEPEETEKVLKKKRKLGVAPRANDYREFIFALISERRVQEVKELAEVIVGGNFPIEEDVLNAVIGSVSSVDPESAIMFFKSMLEQGKLPTVLTLSNLCRNLSKRDKIDEMLEIFQVLSSKDYFSDWETYSVMFSFLCKTGRVKEAYAVLGEMRRKGFGPDVSAFNSLMEACCREDLLRPAKRLWDEMFASGCPGNLKTYNILIQKFSETGEVEEAQHLFHHMLGKGVPPDAKIYTSLLEGLCREAKVEAAFEIFNKCVEQDVLLARMVLSQLVLSLCKEGHFVAASKIVRGIGPRLENSDSHVILLKCLVDAGELRIAIEHVKWVRDTSPSILRLISTELEASLSSSLNPEPILQLLSKIKEQPLVSNNDAWIDSRADGAAHDALAKSQSQSLLPFFVEGSL</sequence>
<evidence type="ECO:0000256" key="3">
    <source>
        <dbReference type="PROSITE-ProRule" id="PRU00708"/>
    </source>
</evidence>
<evidence type="ECO:0000313" key="4">
    <source>
        <dbReference type="EMBL" id="KAJ4954804.1"/>
    </source>
</evidence>
<gene>
    <name evidence="4" type="ORF">NE237_011587</name>
</gene>
<comment type="caution">
    <text evidence="4">The sequence shown here is derived from an EMBL/GenBank/DDBJ whole genome shotgun (WGS) entry which is preliminary data.</text>
</comment>
<feature type="repeat" description="PPR" evidence="3">
    <location>
        <begin position="502"/>
        <end position="536"/>
    </location>
</feature>
<dbReference type="PANTHER" id="PTHR47941">
    <property type="entry name" value="PENTATRICOPEPTIDE REPEAT-CONTAINING PROTEIN 3, MITOCHONDRIAL"/>
    <property type="match status" value="1"/>
</dbReference>
<dbReference type="OrthoDB" id="185373at2759"/>
<dbReference type="EMBL" id="JAMYWD010000011">
    <property type="protein sequence ID" value="KAJ4954804.1"/>
    <property type="molecule type" value="Genomic_DNA"/>
</dbReference>
<organism evidence="4 5">
    <name type="scientific">Protea cynaroides</name>
    <dbReference type="NCBI Taxonomy" id="273540"/>
    <lineage>
        <taxon>Eukaryota</taxon>
        <taxon>Viridiplantae</taxon>
        <taxon>Streptophyta</taxon>
        <taxon>Embryophyta</taxon>
        <taxon>Tracheophyta</taxon>
        <taxon>Spermatophyta</taxon>
        <taxon>Magnoliopsida</taxon>
        <taxon>Proteales</taxon>
        <taxon>Proteaceae</taxon>
        <taxon>Protea</taxon>
    </lineage>
</organism>
<feature type="repeat" description="PPR" evidence="3">
    <location>
        <begin position="467"/>
        <end position="501"/>
    </location>
</feature>
<feature type="repeat" description="PPR" evidence="3">
    <location>
        <begin position="432"/>
        <end position="466"/>
    </location>
</feature>
<keyword evidence="5" id="KW-1185">Reference proteome</keyword>
<dbReference type="Pfam" id="PF13041">
    <property type="entry name" value="PPR_2"/>
    <property type="match status" value="1"/>
</dbReference>
<dbReference type="InterPro" id="IPR011990">
    <property type="entry name" value="TPR-like_helical_dom_sf"/>
</dbReference>
<proteinExistence type="inferred from homology"/>
<evidence type="ECO:0000256" key="1">
    <source>
        <dbReference type="ARBA" id="ARBA00007626"/>
    </source>
</evidence>
<dbReference type="SUPFAM" id="SSF48452">
    <property type="entry name" value="TPR-like"/>
    <property type="match status" value="1"/>
</dbReference>
<dbReference type="Gene3D" id="1.25.40.10">
    <property type="entry name" value="Tetratricopeptide repeat domain"/>
    <property type="match status" value="4"/>
</dbReference>
<reference evidence="4" key="1">
    <citation type="journal article" date="2023" name="Plant J.">
        <title>The genome of the king protea, Protea cynaroides.</title>
        <authorList>
            <person name="Chang J."/>
            <person name="Duong T.A."/>
            <person name="Schoeman C."/>
            <person name="Ma X."/>
            <person name="Roodt D."/>
            <person name="Barker N."/>
            <person name="Li Z."/>
            <person name="Van de Peer Y."/>
            <person name="Mizrachi E."/>
        </authorList>
    </citation>
    <scope>NUCLEOTIDE SEQUENCE</scope>
    <source>
        <tissue evidence="4">Young leaves</tissue>
    </source>
</reference>
<feature type="repeat" description="PPR" evidence="3">
    <location>
        <begin position="258"/>
        <end position="292"/>
    </location>
</feature>
<dbReference type="Pfam" id="PF01535">
    <property type="entry name" value="PPR"/>
    <property type="match status" value="3"/>
</dbReference>